<dbReference type="PROSITE" id="PS50977">
    <property type="entry name" value="HTH_TETR_2"/>
    <property type="match status" value="1"/>
</dbReference>
<reference evidence="6 7" key="1">
    <citation type="submission" date="2020-08" db="EMBL/GenBank/DDBJ databases">
        <title>Genomic Encyclopedia of Type Strains, Phase IV (KMG-IV): sequencing the most valuable type-strain genomes for metagenomic binning, comparative biology and taxonomic classification.</title>
        <authorList>
            <person name="Goeker M."/>
        </authorList>
    </citation>
    <scope>NUCLEOTIDE SEQUENCE [LARGE SCALE GENOMIC DNA]</scope>
    <source>
        <strain evidence="6 7">DSM 22198</strain>
    </source>
</reference>
<proteinExistence type="predicted"/>
<keyword evidence="2 4" id="KW-0238">DNA-binding</keyword>
<dbReference type="PANTHER" id="PTHR47506:SF1">
    <property type="entry name" value="HTH-TYPE TRANSCRIPTIONAL REGULATOR YJDC"/>
    <property type="match status" value="1"/>
</dbReference>
<accession>A0A7X0EED5</accession>
<name>A0A7X0EED5_9PROT</name>
<feature type="domain" description="HTH tetR-type" evidence="5">
    <location>
        <begin position="6"/>
        <end position="66"/>
    </location>
</feature>
<organism evidence="6 7">
    <name type="scientific">Nitrospirillum iridis</name>
    <dbReference type="NCBI Taxonomy" id="765888"/>
    <lineage>
        <taxon>Bacteria</taxon>
        <taxon>Pseudomonadati</taxon>
        <taxon>Pseudomonadota</taxon>
        <taxon>Alphaproteobacteria</taxon>
        <taxon>Rhodospirillales</taxon>
        <taxon>Azospirillaceae</taxon>
        <taxon>Nitrospirillum</taxon>
    </lineage>
</organism>
<evidence type="ECO:0000313" key="6">
    <source>
        <dbReference type="EMBL" id="MBB6253782.1"/>
    </source>
</evidence>
<dbReference type="Proteomes" id="UP000539175">
    <property type="component" value="Unassembled WGS sequence"/>
</dbReference>
<dbReference type="Pfam" id="PF16925">
    <property type="entry name" value="TetR_C_13"/>
    <property type="match status" value="1"/>
</dbReference>
<evidence type="ECO:0000313" key="7">
    <source>
        <dbReference type="Proteomes" id="UP000539175"/>
    </source>
</evidence>
<dbReference type="EMBL" id="JACIIZ010000013">
    <property type="protein sequence ID" value="MBB6253782.1"/>
    <property type="molecule type" value="Genomic_DNA"/>
</dbReference>
<comment type="caution">
    <text evidence="6">The sequence shown here is derived from an EMBL/GenBank/DDBJ whole genome shotgun (WGS) entry which is preliminary data.</text>
</comment>
<dbReference type="Pfam" id="PF00440">
    <property type="entry name" value="TetR_N"/>
    <property type="match status" value="1"/>
</dbReference>
<dbReference type="PANTHER" id="PTHR47506">
    <property type="entry name" value="TRANSCRIPTIONAL REGULATORY PROTEIN"/>
    <property type="match status" value="1"/>
</dbReference>
<dbReference type="Gene3D" id="1.10.10.60">
    <property type="entry name" value="Homeodomain-like"/>
    <property type="match status" value="1"/>
</dbReference>
<sequence>MARPKEFDGETALAAAMALFAQHGFEGTSTEALLRAMGISRQSLYDTFGDKRQLYLAALRRYGEDGVARFIRTLNAGPTPLTGLEYAIMAFIAETVGPSPAGQPSCLGVSAICEFGRSDGDVAALGDAAARRRGDALMRQLSRAKAAREIAADIDVPTAAVFLATTLSGLTVAARAGTDADTLRGVARLALNALKHPPPL</sequence>
<dbReference type="SUPFAM" id="SSF48498">
    <property type="entry name" value="Tetracyclin repressor-like, C-terminal domain"/>
    <property type="match status" value="1"/>
</dbReference>
<keyword evidence="3" id="KW-0804">Transcription</keyword>
<dbReference type="PRINTS" id="PR00455">
    <property type="entry name" value="HTHTETR"/>
</dbReference>
<dbReference type="RefSeq" id="WP_184805005.1">
    <property type="nucleotide sequence ID" value="NZ_JACIIZ010000013.1"/>
</dbReference>
<dbReference type="Gene3D" id="1.10.357.10">
    <property type="entry name" value="Tetracycline Repressor, domain 2"/>
    <property type="match status" value="1"/>
</dbReference>
<protein>
    <submittedName>
        <fullName evidence="6">AcrR family transcriptional regulator</fullName>
    </submittedName>
</protein>
<evidence type="ECO:0000259" key="5">
    <source>
        <dbReference type="PROSITE" id="PS50977"/>
    </source>
</evidence>
<evidence type="ECO:0000256" key="2">
    <source>
        <dbReference type="ARBA" id="ARBA00023125"/>
    </source>
</evidence>
<gene>
    <name evidence="6" type="ORF">FHS74_004358</name>
</gene>
<dbReference type="GO" id="GO:0003677">
    <property type="term" value="F:DNA binding"/>
    <property type="evidence" value="ECO:0007669"/>
    <property type="project" value="UniProtKB-UniRule"/>
</dbReference>
<dbReference type="InterPro" id="IPR011075">
    <property type="entry name" value="TetR_C"/>
</dbReference>
<evidence type="ECO:0000256" key="4">
    <source>
        <dbReference type="PROSITE-ProRule" id="PRU00335"/>
    </source>
</evidence>
<keyword evidence="1" id="KW-0805">Transcription regulation</keyword>
<dbReference type="SUPFAM" id="SSF46689">
    <property type="entry name" value="Homeodomain-like"/>
    <property type="match status" value="1"/>
</dbReference>
<dbReference type="AlphaFoldDB" id="A0A7X0EED5"/>
<dbReference type="InterPro" id="IPR001647">
    <property type="entry name" value="HTH_TetR"/>
</dbReference>
<keyword evidence="7" id="KW-1185">Reference proteome</keyword>
<evidence type="ECO:0000256" key="1">
    <source>
        <dbReference type="ARBA" id="ARBA00023015"/>
    </source>
</evidence>
<feature type="DNA-binding region" description="H-T-H motif" evidence="4">
    <location>
        <begin position="29"/>
        <end position="48"/>
    </location>
</feature>
<evidence type="ECO:0000256" key="3">
    <source>
        <dbReference type="ARBA" id="ARBA00023163"/>
    </source>
</evidence>
<dbReference type="InterPro" id="IPR036271">
    <property type="entry name" value="Tet_transcr_reg_TetR-rel_C_sf"/>
</dbReference>
<dbReference type="InterPro" id="IPR009057">
    <property type="entry name" value="Homeodomain-like_sf"/>
</dbReference>